<dbReference type="Gene3D" id="3.30.420.40">
    <property type="match status" value="1"/>
</dbReference>
<reference evidence="1" key="2">
    <citation type="submission" date="2021-10" db="EMBL/GenBank/DDBJ databases">
        <title>Phylogenomics reveals ancestral predisposition of the termite-cultivated fungus Termitomyces towards a domesticated lifestyle.</title>
        <authorList>
            <person name="Auxier B."/>
            <person name="Grum-Grzhimaylo A."/>
            <person name="Cardenas M.E."/>
            <person name="Lodge J.D."/>
            <person name="Laessoe T."/>
            <person name="Pedersen O."/>
            <person name="Smith M.E."/>
            <person name="Kuyper T.W."/>
            <person name="Franco-Molano E.A."/>
            <person name="Baroni T.J."/>
            <person name="Aanen D.K."/>
        </authorList>
    </citation>
    <scope>NUCLEOTIDE SEQUENCE</scope>
    <source>
        <strain evidence="1">D49</strain>
    </source>
</reference>
<dbReference type="InterPro" id="IPR043129">
    <property type="entry name" value="ATPase_NBD"/>
</dbReference>
<name>A0A9P7GJW6_9AGAR</name>
<proteinExistence type="predicted"/>
<dbReference type="OrthoDB" id="2963168at2759"/>
<keyword evidence="2" id="KW-1185">Reference proteome</keyword>
<dbReference type="SUPFAM" id="SSF53067">
    <property type="entry name" value="Actin-like ATPase domain"/>
    <property type="match status" value="1"/>
</dbReference>
<evidence type="ECO:0000313" key="2">
    <source>
        <dbReference type="Proteomes" id="UP000717328"/>
    </source>
</evidence>
<gene>
    <name evidence="1" type="ORF">H0H81_006726</name>
</gene>
<sequence length="210" mass="23389">MIHRSPYSGPCRKLILAVDVGTTFSGHGIVRAVGAEALKEGLEDMIEEERWTKAEFKLHFRPATSAVKDATQRIPPLPPNKTIRDVFADMLQYLYKCAHEYIQGAHLRGAELWTSLQNHTEFVLTHPNGWEGTQQAQMREAAILAGLIPNTKEGRARVHFVTEGEASLNFCVQSGLTTEAMKVRMIQAFDLVAVGEELLTRGPDSKEMVC</sequence>
<reference evidence="1" key="1">
    <citation type="submission" date="2021-02" db="EMBL/GenBank/DDBJ databases">
        <authorList>
            <person name="Nieuwenhuis M."/>
            <person name="Van De Peppel L.J.J."/>
        </authorList>
    </citation>
    <scope>NUCLEOTIDE SEQUENCE</scope>
    <source>
        <strain evidence="1">D49</strain>
    </source>
</reference>
<dbReference type="Proteomes" id="UP000717328">
    <property type="component" value="Unassembled WGS sequence"/>
</dbReference>
<accession>A0A9P7GJW6</accession>
<comment type="caution">
    <text evidence="1">The sequence shown here is derived from an EMBL/GenBank/DDBJ whole genome shotgun (WGS) entry which is preliminary data.</text>
</comment>
<dbReference type="PANTHER" id="PTHR14187:SF5">
    <property type="entry name" value="HEAT SHOCK 70 KDA PROTEIN 12A"/>
    <property type="match status" value="1"/>
</dbReference>
<organism evidence="1 2">
    <name type="scientific">Sphagnurus paluster</name>
    <dbReference type="NCBI Taxonomy" id="117069"/>
    <lineage>
        <taxon>Eukaryota</taxon>
        <taxon>Fungi</taxon>
        <taxon>Dikarya</taxon>
        <taxon>Basidiomycota</taxon>
        <taxon>Agaricomycotina</taxon>
        <taxon>Agaricomycetes</taxon>
        <taxon>Agaricomycetidae</taxon>
        <taxon>Agaricales</taxon>
        <taxon>Tricholomatineae</taxon>
        <taxon>Lyophyllaceae</taxon>
        <taxon>Sphagnurus</taxon>
    </lineage>
</organism>
<evidence type="ECO:0000313" key="1">
    <source>
        <dbReference type="EMBL" id="KAG5651984.1"/>
    </source>
</evidence>
<dbReference type="PANTHER" id="PTHR14187">
    <property type="entry name" value="ALPHA KINASE/ELONGATION FACTOR 2 KINASE"/>
    <property type="match status" value="1"/>
</dbReference>
<dbReference type="EMBL" id="JABCKI010000175">
    <property type="protein sequence ID" value="KAG5651984.1"/>
    <property type="molecule type" value="Genomic_DNA"/>
</dbReference>
<dbReference type="AlphaFoldDB" id="A0A9P7GJW6"/>
<protein>
    <submittedName>
        <fullName evidence="1">Uncharacterized protein</fullName>
    </submittedName>
</protein>